<dbReference type="OrthoDB" id="501284at2"/>
<comment type="caution">
    <text evidence="2">The sequence shown here is derived from an EMBL/GenBank/DDBJ whole genome shotgun (WGS) entry which is preliminary data.</text>
</comment>
<dbReference type="SUPFAM" id="SSF53098">
    <property type="entry name" value="Ribonuclease H-like"/>
    <property type="match status" value="1"/>
</dbReference>
<dbReference type="AlphaFoldDB" id="A0A197ZXP0"/>
<organism evidence="2 3">
    <name type="scientific">Paenibacillus oryzisoli</name>
    <dbReference type="NCBI Taxonomy" id="1850517"/>
    <lineage>
        <taxon>Bacteria</taxon>
        <taxon>Bacillati</taxon>
        <taxon>Bacillota</taxon>
        <taxon>Bacilli</taxon>
        <taxon>Bacillales</taxon>
        <taxon>Paenibacillaceae</taxon>
        <taxon>Paenibacillus</taxon>
    </lineage>
</organism>
<feature type="domain" description="Integrase catalytic" evidence="1">
    <location>
        <begin position="513"/>
        <end position="706"/>
    </location>
</feature>
<evidence type="ECO:0000313" key="3">
    <source>
        <dbReference type="Proteomes" id="UP000078454"/>
    </source>
</evidence>
<dbReference type="STRING" id="1850517.A8708_25250"/>
<dbReference type="PROSITE" id="PS50994">
    <property type="entry name" value="INTEGRASE"/>
    <property type="match status" value="1"/>
</dbReference>
<dbReference type="GO" id="GO:0015074">
    <property type="term" value="P:DNA integration"/>
    <property type="evidence" value="ECO:0007669"/>
    <property type="project" value="InterPro"/>
</dbReference>
<dbReference type="InterPro" id="IPR014833">
    <property type="entry name" value="TnsA_N"/>
</dbReference>
<dbReference type="EMBL" id="LYPB01000092">
    <property type="protein sequence ID" value="OAS13750.1"/>
    <property type="molecule type" value="Genomic_DNA"/>
</dbReference>
<dbReference type="InterPro" id="IPR012337">
    <property type="entry name" value="RNaseH-like_sf"/>
</dbReference>
<gene>
    <name evidence="2" type="ORF">A8708_25250</name>
</gene>
<dbReference type="RefSeq" id="WP_068670889.1">
    <property type="nucleotide sequence ID" value="NZ_LYPB01000092.1"/>
</dbReference>
<dbReference type="Proteomes" id="UP000078454">
    <property type="component" value="Unassembled WGS sequence"/>
</dbReference>
<dbReference type="InterPro" id="IPR001584">
    <property type="entry name" value="Integrase_cat-core"/>
</dbReference>
<evidence type="ECO:0000259" key="1">
    <source>
        <dbReference type="PROSITE" id="PS50994"/>
    </source>
</evidence>
<proteinExistence type="predicted"/>
<dbReference type="Gene3D" id="3.30.420.10">
    <property type="entry name" value="Ribonuclease H-like superfamily/Ribonuclease H"/>
    <property type="match status" value="1"/>
</dbReference>
<dbReference type="InterPro" id="IPR036397">
    <property type="entry name" value="RNaseH_sf"/>
</dbReference>
<reference evidence="2 3" key="1">
    <citation type="submission" date="2016-05" db="EMBL/GenBank/DDBJ databases">
        <title>Paenibacillus sp. 1ZS3-15 nov., isolated from the rhizosphere soil.</title>
        <authorList>
            <person name="Zhang X.X."/>
            <person name="Zhang J."/>
        </authorList>
    </citation>
    <scope>NUCLEOTIDE SEQUENCE [LARGE SCALE GENOMIC DNA]</scope>
    <source>
        <strain evidence="2 3">1ZS3-15</strain>
    </source>
</reference>
<name>A0A197ZXP0_9BACL</name>
<accession>A0A197ZXP0</accession>
<keyword evidence="3" id="KW-1185">Reference proteome</keyword>
<dbReference type="GO" id="GO:0003676">
    <property type="term" value="F:nucleic acid binding"/>
    <property type="evidence" value="ECO:0007669"/>
    <property type="project" value="InterPro"/>
</dbReference>
<dbReference type="Pfam" id="PF08722">
    <property type="entry name" value="Tn7_TnsA-like_N"/>
    <property type="match status" value="1"/>
</dbReference>
<sequence length="899" mass="104902">MLSKQHFDGWCIENQITEQTKKVIEQIRTSPPVRRVQSGSNNVSGKYPSKKMGQSIQFESHTVELPFIYQLEFDSDVLEFYCQPSQIRIDYIGISDGKQKRKTFNYTPDYFVIRKDRAGWVECKSEKDLIKLFNKDPNRYYLDGHGIWRCPPGEVYAKQHNLEFSVFCSSEINWVLLRNTKFLEHYYNNEFEIDVFFKEKILSIVTKEPGILLQDLLNNAKEIQIKSDYIYKLISTGEIYVDLNLYNLSETQYTHVFANIEKARAYVHLESTSKDWSSNNIVGLELIIGKSVSWDGTLWEIINLGESAVSLLSNANIINLTYEQINSLVKVGKISGIDFSSQKHPYVLEAFKKANNIQSRIARERYEIIEPILKSNKSVNESAQSVSARTIRLWMQNFLRAEKIYGNGFIGLFPKDHEKGNRTKKLNPETEKLVETWISNNYETFKQKKILHVYGDFLLECKNQTIQECSYKTFVERIHARPRYEKVKKRQGEKAAYPFESFYLEYQLTSTRHGERPFEIAHIDHTLLDIELIDSSNRKNLGKPWLTFMTDGCTRRILALYVTFDPPSYRSCMMVLRECVKKWSRLPECIVVDGGKEFSSVYFETVLSAFKSIKKQRPASKPRFGSVLERLFGTTNTRFVNNLLGNTQITKNVRQITQKNNPKNLAIWTYEMFVDRLSQYAYQIYDQIKHPALDGNSPLDAFTIAMQNTGERNFTMIPYDETFYILTLPTSNKGESKVEPGKGFKINYLYYWNDEFRHPEIENTKIPVRYDPYNIGIGYAYVNKRWIKCRSNFLFDGKTEKQIKIASVEIKKKFQNHTHNFKLDQTKLSEFLRKCESDEVILQEAKDREVQNASKVNRGKKTNNTTSYSNSIEQQVPIAEIDHDDEIPTDSGVRYGEFF</sequence>
<evidence type="ECO:0000313" key="2">
    <source>
        <dbReference type="EMBL" id="OAS13750.1"/>
    </source>
</evidence>
<protein>
    <recommendedName>
        <fullName evidence="1">Integrase catalytic domain-containing protein</fullName>
    </recommendedName>
</protein>